<dbReference type="PANTHER" id="PTHR13504">
    <property type="entry name" value="FIDO DOMAIN-CONTAINING PROTEIN DDB_G0283145"/>
    <property type="match status" value="1"/>
</dbReference>
<feature type="non-terminal residue" evidence="2">
    <location>
        <position position="365"/>
    </location>
</feature>
<comment type="caution">
    <text evidence="2">The sequence shown here is derived from an EMBL/GenBank/DDBJ whole genome shotgun (WGS) entry which is preliminary data.</text>
</comment>
<dbReference type="SUPFAM" id="SSF140931">
    <property type="entry name" value="Fic-like"/>
    <property type="match status" value="1"/>
</dbReference>
<dbReference type="InterPro" id="IPR036597">
    <property type="entry name" value="Fido-like_dom_sf"/>
</dbReference>
<sequence>MFSPIFKITNKTLFNLIEVEVAGKVVQLAPLQSDWETRLKQESVVRRIFSLARFSANGLGIDDVAKIVKDEPGRDDKAHNVAMRVGVVGKEKDIQQILNMLNVNRLVEQLAFLAGKFHQGDMGEKELSQINALLSERLVLPNEMGRLRGTGVEGSTSVTPLAVEVPFQIEDLFGWFRNANKNEIHPINKAGVMFYELLRICPYSENNLLTAIDFYQLVLASEGYGLKKIWSIEEEILKNADNFTQAVSSVERNGGELTIWLEFLSKCLSQSAEKAQTKVMNLVGDAPIFKSDGGRVISLTERQIAIMEEMTLKGEMTIKEIRNVLPMVSDDTILRDLKDLIDKKLIRKKGKTKGALYVMGKTRSY</sequence>
<dbReference type="STRING" id="1618387.UW44_C0012G0038"/>
<evidence type="ECO:0000313" key="3">
    <source>
        <dbReference type="Proteomes" id="UP000034006"/>
    </source>
</evidence>
<dbReference type="PROSITE" id="PS51459">
    <property type="entry name" value="FIDO"/>
    <property type="match status" value="1"/>
</dbReference>
<dbReference type="Pfam" id="PF02661">
    <property type="entry name" value="Fic"/>
    <property type="match status" value="1"/>
</dbReference>
<dbReference type="Proteomes" id="UP000034006">
    <property type="component" value="Unassembled WGS sequence"/>
</dbReference>
<evidence type="ECO:0000313" key="2">
    <source>
        <dbReference type="EMBL" id="KKT51455.1"/>
    </source>
</evidence>
<reference evidence="2 3" key="1">
    <citation type="journal article" date="2015" name="Nature">
        <title>rRNA introns, odd ribosomes, and small enigmatic genomes across a large radiation of phyla.</title>
        <authorList>
            <person name="Brown C.T."/>
            <person name="Hug L.A."/>
            <person name="Thomas B.C."/>
            <person name="Sharon I."/>
            <person name="Castelle C.J."/>
            <person name="Singh A."/>
            <person name="Wilkins M.J."/>
            <person name="Williams K.H."/>
            <person name="Banfield J.F."/>
        </authorList>
    </citation>
    <scope>NUCLEOTIDE SEQUENCE [LARGE SCALE GENOMIC DNA]</scope>
</reference>
<dbReference type="AlphaFoldDB" id="A0A0G1HWX8"/>
<protein>
    <recommendedName>
        <fullName evidence="1">Fido domain-containing protein</fullName>
    </recommendedName>
</protein>
<dbReference type="SUPFAM" id="SSF46785">
    <property type="entry name" value="Winged helix' DNA-binding domain"/>
    <property type="match status" value="1"/>
</dbReference>
<name>A0A0G1HWX8_9BACT</name>
<dbReference type="InterPro" id="IPR036390">
    <property type="entry name" value="WH_DNA-bd_sf"/>
</dbReference>
<dbReference type="InterPro" id="IPR040198">
    <property type="entry name" value="Fido_containing"/>
</dbReference>
<dbReference type="InterPro" id="IPR003812">
    <property type="entry name" value="Fido"/>
</dbReference>
<feature type="domain" description="Fido" evidence="1">
    <location>
        <begin position="122"/>
        <end position="266"/>
    </location>
</feature>
<dbReference type="PANTHER" id="PTHR13504:SF38">
    <property type="entry name" value="FIDO DOMAIN-CONTAINING PROTEIN"/>
    <property type="match status" value="1"/>
</dbReference>
<dbReference type="Gene3D" id="1.10.3290.10">
    <property type="entry name" value="Fido-like domain"/>
    <property type="match status" value="1"/>
</dbReference>
<gene>
    <name evidence="2" type="ORF">UW44_C0012G0038</name>
</gene>
<accession>A0A0G1HWX8</accession>
<proteinExistence type="predicted"/>
<organism evidence="2 3">
    <name type="scientific">Candidatus Collierbacteria bacterium GW2011_GWB2_44_22</name>
    <dbReference type="NCBI Taxonomy" id="1618387"/>
    <lineage>
        <taxon>Bacteria</taxon>
        <taxon>Candidatus Collieribacteriota</taxon>
    </lineage>
</organism>
<evidence type="ECO:0000259" key="1">
    <source>
        <dbReference type="PROSITE" id="PS51459"/>
    </source>
</evidence>
<dbReference type="EMBL" id="LCIH01000012">
    <property type="protein sequence ID" value="KKT51455.1"/>
    <property type="molecule type" value="Genomic_DNA"/>
</dbReference>